<evidence type="ECO:0000259" key="1">
    <source>
        <dbReference type="Pfam" id="PF01593"/>
    </source>
</evidence>
<organism evidence="2 3">
    <name type="scientific">Rubrimonas cliftonensis</name>
    <dbReference type="NCBI Taxonomy" id="89524"/>
    <lineage>
        <taxon>Bacteria</taxon>
        <taxon>Pseudomonadati</taxon>
        <taxon>Pseudomonadota</taxon>
        <taxon>Alphaproteobacteria</taxon>
        <taxon>Rhodobacterales</taxon>
        <taxon>Paracoccaceae</taxon>
        <taxon>Rubrimonas</taxon>
    </lineage>
</organism>
<dbReference type="Pfam" id="PF01593">
    <property type="entry name" value="Amino_oxidase"/>
    <property type="match status" value="1"/>
</dbReference>
<dbReference type="InterPro" id="IPR002937">
    <property type="entry name" value="Amino_oxidase"/>
</dbReference>
<dbReference type="Gene3D" id="3.90.660.10">
    <property type="match status" value="1"/>
</dbReference>
<dbReference type="Pfam" id="PF13450">
    <property type="entry name" value="NAD_binding_8"/>
    <property type="match status" value="1"/>
</dbReference>
<evidence type="ECO:0000313" key="3">
    <source>
        <dbReference type="Proteomes" id="UP000198703"/>
    </source>
</evidence>
<keyword evidence="3" id="KW-1185">Reference proteome</keyword>
<name>A0A1H4DVX8_9RHOB</name>
<proteinExistence type="predicted"/>
<feature type="domain" description="Amine oxidase" evidence="1">
    <location>
        <begin position="80"/>
        <end position="294"/>
    </location>
</feature>
<dbReference type="Proteomes" id="UP000198703">
    <property type="component" value="Unassembled WGS sequence"/>
</dbReference>
<evidence type="ECO:0000313" key="2">
    <source>
        <dbReference type="EMBL" id="SEA76668.1"/>
    </source>
</evidence>
<protein>
    <recommendedName>
        <fullName evidence="1">Amine oxidase domain-containing protein</fullName>
    </recommendedName>
</protein>
<dbReference type="RefSeq" id="WP_245731082.1">
    <property type="nucleotide sequence ID" value="NZ_FNQM01000011.1"/>
</dbReference>
<reference evidence="2 3" key="1">
    <citation type="submission" date="2016-10" db="EMBL/GenBank/DDBJ databases">
        <authorList>
            <person name="de Groot N.N."/>
        </authorList>
    </citation>
    <scope>NUCLEOTIDE SEQUENCE [LARGE SCALE GENOMIC DNA]</scope>
    <source>
        <strain evidence="2 3">DSM 15345</strain>
    </source>
</reference>
<dbReference type="PRINTS" id="PR00419">
    <property type="entry name" value="ADXRDTASE"/>
</dbReference>
<sequence length="299" mass="29753">MRVGVVGAGIAGLAAARALAERGCAVAVFEKSRGLGGRLATRRTRDGLEYDHGAPEVPDAQGPLAAYLAEAGAAGAAARHGGGWVGTPGMSALVGPLAQGLDIRHGATVAAVTPAGAGWAVDGEAFDAVVCAAPAPQTAALCAASGPVSAAARSAEMDPCWTLMAAWEAEVAAPAALTGPEAAPFEKLVAMAGRPGRAATPDRWVAHADLAWTRAHLELDKEAAAAALLAPLRAALGVGAPVHAVAHRWRYARVSRPVGQPCAQDGRLVACGDWLLGPDASDAYASGRAAAAALAAVIA</sequence>
<dbReference type="PANTHER" id="PTHR16128:SF5">
    <property type="entry name" value="FAD_NAD(P)-BINDING OXIDOREDUCTASE FAMILY PROTEIN"/>
    <property type="match status" value="1"/>
</dbReference>
<dbReference type="PANTHER" id="PTHR16128">
    <property type="entry name" value="FAD/NAD(P)-BINDING OXIDOREDUCTASE FAMILY PROTEIN"/>
    <property type="match status" value="1"/>
</dbReference>
<dbReference type="AlphaFoldDB" id="A0A1H4DVX8"/>
<accession>A0A1H4DVX8</accession>
<dbReference type="EMBL" id="FNQM01000011">
    <property type="protein sequence ID" value="SEA76668.1"/>
    <property type="molecule type" value="Genomic_DNA"/>
</dbReference>
<dbReference type="Gene3D" id="3.50.50.60">
    <property type="entry name" value="FAD/NAD(P)-binding domain"/>
    <property type="match status" value="1"/>
</dbReference>
<dbReference type="GO" id="GO:0016491">
    <property type="term" value="F:oxidoreductase activity"/>
    <property type="evidence" value="ECO:0007669"/>
    <property type="project" value="InterPro"/>
</dbReference>
<dbReference type="STRING" id="89524.SAMN05444370_11163"/>
<dbReference type="SUPFAM" id="SSF51905">
    <property type="entry name" value="FAD/NAD(P)-binding domain"/>
    <property type="match status" value="1"/>
</dbReference>
<gene>
    <name evidence="2" type="ORF">SAMN05444370_11163</name>
</gene>
<dbReference type="InterPro" id="IPR036188">
    <property type="entry name" value="FAD/NAD-bd_sf"/>
</dbReference>